<gene>
    <name evidence="3" type="ORF">H0901_07530</name>
</gene>
<dbReference type="Proteomes" id="UP000525432">
    <property type="component" value="Unassembled WGS sequence"/>
</dbReference>
<feature type="transmembrane region" description="Helical" evidence="2">
    <location>
        <begin position="206"/>
        <end position="229"/>
    </location>
</feature>
<dbReference type="InterPro" id="IPR008414">
    <property type="entry name" value="HBL"/>
</dbReference>
<protein>
    <submittedName>
        <fullName evidence="3">HBL/NHE enterotoxin family protein</fullName>
    </submittedName>
</protein>
<feature type="transmembrane region" description="Helical" evidence="2">
    <location>
        <begin position="235"/>
        <end position="258"/>
    </location>
</feature>
<organism evidence="3 4">
    <name type="scientific">Microcystis aeruginosa BLCC-F158</name>
    <dbReference type="NCBI Taxonomy" id="2755316"/>
    <lineage>
        <taxon>Bacteria</taxon>
        <taxon>Bacillati</taxon>
        <taxon>Cyanobacteriota</taxon>
        <taxon>Cyanophyceae</taxon>
        <taxon>Oscillatoriophycideae</taxon>
        <taxon>Chroococcales</taxon>
        <taxon>Microcystaceae</taxon>
        <taxon>Microcystis</taxon>
    </lineage>
</organism>
<comment type="caution">
    <text evidence="3">The sequence shown here is derived from an EMBL/GenBank/DDBJ whole genome shotgun (WGS) entry which is preliminary data.</text>
</comment>
<dbReference type="AlphaFoldDB" id="A0A841UVL8"/>
<feature type="coiled-coil region" evidence="1">
    <location>
        <begin position="149"/>
        <end position="180"/>
    </location>
</feature>
<evidence type="ECO:0000313" key="4">
    <source>
        <dbReference type="Proteomes" id="UP000525432"/>
    </source>
</evidence>
<sequence length="382" mass="41034">MMMTVNNVLTLTQPRRNPIAPTGMTEGLSKISTAMLTTQIYSSLVLRQADFVVSDTESEKIKSIINNLNQEEKEAKHNGNNYLNTITPSLIGAISGINGYATQYSTFSKSIIDLLPKFVNESTREEAKKQIIALLTQLEIDARRQLTFARNLAENIEDYQQRVKTNAENLQKIMDEADEEIGTDTGELSKKKREIEEVQEAIKGDIAGVVISALAVTGGIIIIGVGALATLPANVTATSVILAGIALTASGAVGLTGLSAKLASDNEKLANLYIEVAELNATVVILQNVKGQIQPLIEAVNHLEESVNDLNTEWATTLKGIADFKEIIVGADLSDVAYMESSLNLAASAWSSVADSVKNVEQTLTNVSTKDIEDVTTVPNAA</sequence>
<evidence type="ECO:0000256" key="2">
    <source>
        <dbReference type="SAM" id="Phobius"/>
    </source>
</evidence>
<keyword evidence="2" id="KW-1133">Transmembrane helix</keyword>
<keyword evidence="2" id="KW-0472">Membrane</keyword>
<dbReference type="SUPFAM" id="SSF58100">
    <property type="entry name" value="Bacterial hemolysins"/>
    <property type="match status" value="1"/>
</dbReference>
<accession>A0A841UVL8</accession>
<dbReference type="Gene3D" id="1.20.1170.10">
    <property type="match status" value="1"/>
</dbReference>
<dbReference type="EMBL" id="JACEGC010000025">
    <property type="protein sequence ID" value="MBC1195133.1"/>
    <property type="molecule type" value="Genomic_DNA"/>
</dbReference>
<keyword evidence="1" id="KW-0175">Coiled coil</keyword>
<dbReference type="InterPro" id="IPR052785">
    <property type="entry name" value="Enterotoxin_cmpnt"/>
</dbReference>
<dbReference type="PANTHER" id="PTHR38443">
    <property type="match status" value="1"/>
</dbReference>
<dbReference type="PANTHER" id="PTHR38443:SF2">
    <property type="entry name" value="NON-HEMOLYTIC ENTEROTOXIN LYTIC COMPONENT L1"/>
    <property type="match status" value="1"/>
</dbReference>
<name>A0A841UVL8_MICAE</name>
<keyword evidence="2" id="KW-0812">Transmembrane</keyword>
<evidence type="ECO:0000256" key="1">
    <source>
        <dbReference type="SAM" id="Coils"/>
    </source>
</evidence>
<dbReference type="Pfam" id="PF05791">
    <property type="entry name" value="Bacillus_HBL"/>
    <property type="match status" value="1"/>
</dbReference>
<proteinExistence type="predicted"/>
<dbReference type="GO" id="GO:0016020">
    <property type="term" value="C:membrane"/>
    <property type="evidence" value="ECO:0007669"/>
    <property type="project" value="InterPro"/>
</dbReference>
<evidence type="ECO:0000313" key="3">
    <source>
        <dbReference type="EMBL" id="MBC1195133.1"/>
    </source>
</evidence>
<reference evidence="3 4" key="1">
    <citation type="submission" date="2020-07" db="EMBL/GenBank/DDBJ databases">
        <title>Genomes of two Microcystis aeruginosa (Cyanobacteria) strains from Florida (USA) with disparate toxicogenic potential.</title>
        <authorList>
            <person name="Lefler F.W."/>
            <person name="Barbosa M."/>
            <person name="Berthold D.E."/>
            <person name="Laughinghouse H.D. IV."/>
        </authorList>
    </citation>
    <scope>NUCLEOTIDE SEQUENCE [LARGE SCALE GENOMIC DNA]</scope>
    <source>
        <strain evidence="3 4">BLCCF158</strain>
    </source>
</reference>
<dbReference type="RefSeq" id="WP_185239193.1">
    <property type="nucleotide sequence ID" value="NZ_JACEGC010000025.1"/>
</dbReference>